<keyword evidence="1" id="KW-0472">Membrane</keyword>
<feature type="domain" description="EamA" evidence="2">
    <location>
        <begin position="139"/>
        <end position="277"/>
    </location>
</feature>
<dbReference type="Pfam" id="PF00892">
    <property type="entry name" value="EamA"/>
    <property type="match status" value="1"/>
</dbReference>
<proteinExistence type="predicted"/>
<feature type="transmembrane region" description="Helical" evidence="1">
    <location>
        <begin position="232"/>
        <end position="254"/>
    </location>
</feature>
<feature type="transmembrane region" description="Helical" evidence="1">
    <location>
        <begin position="12"/>
        <end position="39"/>
    </location>
</feature>
<dbReference type="InterPro" id="IPR000620">
    <property type="entry name" value="EamA_dom"/>
</dbReference>
<accession>A0A939IRS8</accession>
<feature type="transmembrane region" description="Helical" evidence="1">
    <location>
        <begin position="51"/>
        <end position="74"/>
    </location>
</feature>
<comment type="caution">
    <text evidence="3">The sequence shown here is derived from an EMBL/GenBank/DDBJ whole genome shotgun (WGS) entry which is preliminary data.</text>
</comment>
<dbReference type="SUPFAM" id="SSF103481">
    <property type="entry name" value="Multidrug resistance efflux transporter EmrE"/>
    <property type="match status" value="1"/>
</dbReference>
<dbReference type="Proteomes" id="UP000664654">
    <property type="component" value="Unassembled WGS sequence"/>
</dbReference>
<feature type="transmembrane region" description="Helical" evidence="1">
    <location>
        <begin position="81"/>
        <end position="104"/>
    </location>
</feature>
<name>A0A939IRS8_9ALTE</name>
<feature type="transmembrane region" description="Helical" evidence="1">
    <location>
        <begin position="172"/>
        <end position="193"/>
    </location>
</feature>
<evidence type="ECO:0000256" key="1">
    <source>
        <dbReference type="SAM" id="Phobius"/>
    </source>
</evidence>
<organism evidence="3 4">
    <name type="scientific">Bowmanella dokdonensis</name>
    <dbReference type="NCBI Taxonomy" id="751969"/>
    <lineage>
        <taxon>Bacteria</taxon>
        <taxon>Pseudomonadati</taxon>
        <taxon>Pseudomonadota</taxon>
        <taxon>Gammaproteobacteria</taxon>
        <taxon>Alteromonadales</taxon>
        <taxon>Alteromonadaceae</taxon>
        <taxon>Bowmanella</taxon>
    </lineage>
</organism>
<evidence type="ECO:0000259" key="2">
    <source>
        <dbReference type="Pfam" id="PF00892"/>
    </source>
</evidence>
<dbReference type="InterPro" id="IPR037185">
    <property type="entry name" value="EmrE-like"/>
</dbReference>
<dbReference type="GO" id="GO:0016020">
    <property type="term" value="C:membrane"/>
    <property type="evidence" value="ECO:0007669"/>
    <property type="project" value="InterPro"/>
</dbReference>
<dbReference type="EMBL" id="JAFKCV010000005">
    <property type="protein sequence ID" value="MBN7825811.1"/>
    <property type="molecule type" value="Genomic_DNA"/>
</dbReference>
<feature type="transmembrane region" description="Helical" evidence="1">
    <location>
        <begin position="205"/>
        <end position="226"/>
    </location>
</feature>
<gene>
    <name evidence="3" type="ORF">J0A66_11295</name>
</gene>
<keyword evidence="1" id="KW-0812">Transmembrane</keyword>
<keyword evidence="1" id="KW-1133">Transmembrane helix</keyword>
<dbReference type="AlphaFoldDB" id="A0A939IRS8"/>
<evidence type="ECO:0000313" key="4">
    <source>
        <dbReference type="Proteomes" id="UP000664654"/>
    </source>
</evidence>
<feature type="transmembrane region" description="Helical" evidence="1">
    <location>
        <begin position="110"/>
        <end position="132"/>
    </location>
</feature>
<keyword evidence="4" id="KW-1185">Reference proteome</keyword>
<sequence>MQAWRNAFQKKLSLDVSAGGVTLARFLWAGPLAALYLLGLYQAEPVAMPEFSAGFLSFIGGAALMQILATILMVKLFQFRNYAIGVGLAKSEAILAAALGVVFFASPLTWLGWLGVLVGALAVFLLSGASALGTWSNRAMALGLGSGLSFALTSLWVREASLELGLPFPHGAAWVLLLVILLQTLILILWLVLREPGTLKTLLKRSRLTFTISFCSCVGSIGWFTAMSLESVALVKTLGQVEILFSLLISHYLFREKLARADKWGLLLIVLAAVCVVWA</sequence>
<reference evidence="3" key="1">
    <citation type="submission" date="2021-03" db="EMBL/GenBank/DDBJ databases">
        <title>novel species isolated from a fishpond in China.</title>
        <authorList>
            <person name="Lu H."/>
            <person name="Cai Z."/>
        </authorList>
    </citation>
    <scope>NUCLEOTIDE SEQUENCE</scope>
    <source>
        <strain evidence="3">JCM 30855</strain>
    </source>
</reference>
<protein>
    <submittedName>
        <fullName evidence="3">DMT family transporter</fullName>
    </submittedName>
</protein>
<feature type="transmembrane region" description="Helical" evidence="1">
    <location>
        <begin position="139"/>
        <end position="157"/>
    </location>
</feature>
<evidence type="ECO:0000313" key="3">
    <source>
        <dbReference type="EMBL" id="MBN7825811.1"/>
    </source>
</evidence>